<feature type="compositionally biased region" description="Low complexity" evidence="1">
    <location>
        <begin position="38"/>
        <end position="75"/>
    </location>
</feature>
<dbReference type="EnsemblMetazoa" id="SCAU003422-RC">
    <property type="protein sequence ID" value="SCAU003422-PC"/>
    <property type="gene ID" value="SCAU003422"/>
</dbReference>
<dbReference type="OrthoDB" id="7872583at2759"/>
<accession>A0A1I8NZE4</accession>
<evidence type="ECO:0000313" key="3">
    <source>
        <dbReference type="Proteomes" id="UP000095300"/>
    </source>
</evidence>
<feature type="region of interest" description="Disordered" evidence="1">
    <location>
        <begin position="236"/>
        <end position="285"/>
    </location>
</feature>
<keyword evidence="3" id="KW-1185">Reference proteome</keyword>
<dbReference type="AlphaFoldDB" id="A0A1I8NZE4"/>
<proteinExistence type="predicted"/>
<feature type="region of interest" description="Disordered" evidence="1">
    <location>
        <begin position="1"/>
        <end position="224"/>
    </location>
</feature>
<name>A0A1I8NZE4_STOCA</name>
<feature type="compositionally biased region" description="Low complexity" evidence="1">
    <location>
        <begin position="149"/>
        <end position="188"/>
    </location>
</feature>
<organism evidence="2 3">
    <name type="scientific">Stomoxys calcitrans</name>
    <name type="common">Stable fly</name>
    <name type="synonym">Conops calcitrans</name>
    <dbReference type="NCBI Taxonomy" id="35570"/>
    <lineage>
        <taxon>Eukaryota</taxon>
        <taxon>Metazoa</taxon>
        <taxon>Ecdysozoa</taxon>
        <taxon>Arthropoda</taxon>
        <taxon>Hexapoda</taxon>
        <taxon>Insecta</taxon>
        <taxon>Pterygota</taxon>
        <taxon>Neoptera</taxon>
        <taxon>Endopterygota</taxon>
        <taxon>Diptera</taxon>
        <taxon>Brachycera</taxon>
        <taxon>Muscomorpha</taxon>
        <taxon>Muscoidea</taxon>
        <taxon>Muscidae</taxon>
        <taxon>Stomoxys</taxon>
    </lineage>
</organism>
<feature type="compositionally biased region" description="Low complexity" evidence="1">
    <location>
        <begin position="7"/>
        <end position="20"/>
    </location>
</feature>
<reference evidence="2" key="1">
    <citation type="submission" date="2020-05" db="UniProtKB">
        <authorList>
            <consortium name="EnsemblMetazoa"/>
        </authorList>
    </citation>
    <scope>IDENTIFICATION</scope>
    <source>
        <strain evidence="2">USDA</strain>
    </source>
</reference>
<feature type="compositionally biased region" description="Low complexity" evidence="1">
    <location>
        <begin position="205"/>
        <end position="224"/>
    </location>
</feature>
<sequence>MPKNNNSSFDASSPAAASASYQPEWQKPREEVAPTFNQPSQYYQQQYQTPRYQQTAQHQHQQHQYQQQQTQYQPQNRETTPGGGWSNVHRPQPKQEFAYAKPAGDVGHDEPTGPATPIYQKQFESYHKQQRQETYQHHQHHSQQEYHQQHQYQPPKQYSPQPQYQGQAPGQIQYQPQQQHSQPSYQQQPWVQENHLPQPYKPPTQQGAYQALQQRQASPYQQQPAYQVPSNNQYQAPHYQQQHQQYQNQYVSQTNQQQQFNSYSQPQQTNGHDQLDHLQQSHDQRGASPGIITLRKEAPISQAPAPVYTSQPAAVSYQGGNKLRGDLKWPPPEYKEAAAVENAERRKLAAGPVCRPRRVARDYTEFFAKNALSHHYPSYKVPPGTQHMIN</sequence>
<feature type="compositionally biased region" description="Basic and acidic residues" evidence="1">
    <location>
        <begin position="124"/>
        <end position="148"/>
    </location>
</feature>
<evidence type="ECO:0000256" key="1">
    <source>
        <dbReference type="SAM" id="MobiDB-lite"/>
    </source>
</evidence>
<evidence type="ECO:0008006" key="4">
    <source>
        <dbReference type="Google" id="ProtNLM"/>
    </source>
</evidence>
<protein>
    <recommendedName>
        <fullName evidence="4">Zasp-like motif domain-containing protein</fullName>
    </recommendedName>
</protein>
<feature type="compositionally biased region" description="Low complexity" evidence="1">
    <location>
        <begin position="236"/>
        <end position="268"/>
    </location>
</feature>
<dbReference type="VEuPathDB" id="VectorBase:SCAU003422"/>
<gene>
    <name evidence="2" type="primary">106090296</name>
</gene>
<evidence type="ECO:0000313" key="2">
    <source>
        <dbReference type="EnsemblMetazoa" id="SCAU003422-PC"/>
    </source>
</evidence>
<dbReference type="Proteomes" id="UP000095300">
    <property type="component" value="Unassembled WGS sequence"/>
</dbReference>
<feature type="compositionally biased region" description="Basic and acidic residues" evidence="1">
    <location>
        <begin position="273"/>
        <end position="285"/>
    </location>
</feature>